<keyword evidence="6" id="KW-0597">Phosphoprotein</keyword>
<dbReference type="SUPFAM" id="SSF52540">
    <property type="entry name" value="P-loop containing nucleoside triphosphate hydrolases"/>
    <property type="match status" value="1"/>
</dbReference>
<evidence type="ECO:0000259" key="8">
    <source>
        <dbReference type="PROSITE" id="PS50110"/>
    </source>
</evidence>
<dbReference type="InterPro" id="IPR027417">
    <property type="entry name" value="P-loop_NTPase"/>
</dbReference>
<keyword evidence="3" id="KW-0805">Transcription regulation</keyword>
<dbReference type="Gene3D" id="1.10.10.60">
    <property type="entry name" value="Homeodomain-like"/>
    <property type="match status" value="1"/>
</dbReference>
<dbReference type="Proteomes" id="UP001575105">
    <property type="component" value="Unassembled WGS sequence"/>
</dbReference>
<dbReference type="PROSITE" id="PS00676">
    <property type="entry name" value="SIGMA54_INTERACT_2"/>
    <property type="match status" value="1"/>
</dbReference>
<evidence type="ECO:0000256" key="1">
    <source>
        <dbReference type="ARBA" id="ARBA00022741"/>
    </source>
</evidence>
<evidence type="ECO:0000256" key="6">
    <source>
        <dbReference type="PROSITE-ProRule" id="PRU00169"/>
    </source>
</evidence>
<dbReference type="SMART" id="SM00448">
    <property type="entry name" value="REC"/>
    <property type="match status" value="1"/>
</dbReference>
<dbReference type="PANTHER" id="PTHR32071">
    <property type="entry name" value="TRANSCRIPTIONAL REGULATORY PROTEIN"/>
    <property type="match status" value="1"/>
</dbReference>
<accession>A0ABV4UBV9</accession>
<feature type="domain" description="Response regulatory" evidence="8">
    <location>
        <begin position="12"/>
        <end position="127"/>
    </location>
</feature>
<dbReference type="InterPro" id="IPR001789">
    <property type="entry name" value="Sig_transdc_resp-reg_receiver"/>
</dbReference>
<dbReference type="RefSeq" id="WP_425347337.1">
    <property type="nucleotide sequence ID" value="NZ_JBGUBD010000021.1"/>
</dbReference>
<sequence length="463" mass="51519">MADQNQDNITAQVLVVDDEPDHAEVMAEALRRMGHVCTLVHDLDAAKDELTHGQFDLVVTDLVMDTERDGMEVLATARQHQPNAETVLVTAHGDVPTAKAAIKGGAYDFIEKPLDLDVFRTLCTHAIQAVGLRGENTQLRERLDEQYGFEGIIGNSQPMRQLITRMKQVAPSPIPVLITGESGTGKELVAQAIHNNSKRAKKQFVPLNCAGLSESILEDELFGHVRGAFTGAERDREGRFEYAHGGTLFLDEVGDMPLTMQAKLLRVLESGEVVRLGANATRHVDVRLISATNHDLKALVKEGKFREDLYFRIAGAELKLPPLRERRDDIPMLVRHYVLKFSKEMDREPAGPPEVAEDVMMTLMQAPWPGNVRQLMNAVQNMLVIAEGDRIEPRHLPPDLRGSESPQVAGLLPDPSTMNLEQIEKRAIRNALRINHGNREAAAKMLGIGERTLYRKLKEYGLK</sequence>
<keyword evidence="1" id="KW-0547">Nucleotide-binding</keyword>
<dbReference type="InterPro" id="IPR009057">
    <property type="entry name" value="Homeodomain-like_sf"/>
</dbReference>
<keyword evidence="4" id="KW-0238">DNA-binding</keyword>
<dbReference type="InterPro" id="IPR003593">
    <property type="entry name" value="AAA+_ATPase"/>
</dbReference>
<evidence type="ECO:0000256" key="2">
    <source>
        <dbReference type="ARBA" id="ARBA00022840"/>
    </source>
</evidence>
<dbReference type="SUPFAM" id="SSF52172">
    <property type="entry name" value="CheY-like"/>
    <property type="match status" value="1"/>
</dbReference>
<dbReference type="InterPro" id="IPR002078">
    <property type="entry name" value="Sigma_54_int"/>
</dbReference>
<dbReference type="InterPro" id="IPR002197">
    <property type="entry name" value="HTH_Fis"/>
</dbReference>
<evidence type="ECO:0000259" key="7">
    <source>
        <dbReference type="PROSITE" id="PS50045"/>
    </source>
</evidence>
<proteinExistence type="predicted"/>
<evidence type="ECO:0000256" key="5">
    <source>
        <dbReference type="ARBA" id="ARBA00023163"/>
    </source>
</evidence>
<dbReference type="PROSITE" id="PS00675">
    <property type="entry name" value="SIGMA54_INTERACT_1"/>
    <property type="match status" value="1"/>
</dbReference>
<dbReference type="PRINTS" id="PR01590">
    <property type="entry name" value="HTHFIS"/>
</dbReference>
<dbReference type="InterPro" id="IPR058031">
    <property type="entry name" value="AAA_lid_NorR"/>
</dbReference>
<feature type="domain" description="Sigma-54 factor interaction" evidence="7">
    <location>
        <begin position="152"/>
        <end position="384"/>
    </location>
</feature>
<protein>
    <submittedName>
        <fullName evidence="9">Sigma-54-dependent transcriptional regulator</fullName>
    </submittedName>
</protein>
<dbReference type="SUPFAM" id="SSF46689">
    <property type="entry name" value="Homeodomain-like"/>
    <property type="match status" value="1"/>
</dbReference>
<name>A0ABV4UBV9_9BACT</name>
<dbReference type="Gene3D" id="3.40.50.2300">
    <property type="match status" value="1"/>
</dbReference>
<reference evidence="9 10" key="1">
    <citation type="submission" date="2024-08" db="EMBL/GenBank/DDBJ databases">
        <title>Whole-genome sequencing of halo(alkali)philic microorganisms from hypersaline lakes.</title>
        <authorList>
            <person name="Sorokin D.Y."/>
            <person name="Merkel A.Y."/>
            <person name="Messina E."/>
            <person name="Yakimov M."/>
        </authorList>
    </citation>
    <scope>NUCLEOTIDE SEQUENCE [LARGE SCALE GENOMIC DNA]</scope>
    <source>
        <strain evidence="9 10">AB-hyl4</strain>
    </source>
</reference>
<keyword evidence="10" id="KW-1185">Reference proteome</keyword>
<evidence type="ECO:0000256" key="3">
    <source>
        <dbReference type="ARBA" id="ARBA00023015"/>
    </source>
</evidence>
<dbReference type="PROSITE" id="PS50110">
    <property type="entry name" value="RESPONSE_REGULATORY"/>
    <property type="match status" value="1"/>
</dbReference>
<dbReference type="InterPro" id="IPR025943">
    <property type="entry name" value="Sigma_54_int_dom_ATP-bd_2"/>
</dbReference>
<evidence type="ECO:0000256" key="4">
    <source>
        <dbReference type="ARBA" id="ARBA00023125"/>
    </source>
</evidence>
<dbReference type="SMART" id="SM00382">
    <property type="entry name" value="AAA"/>
    <property type="match status" value="1"/>
</dbReference>
<dbReference type="EMBL" id="JBGUBD010000021">
    <property type="protein sequence ID" value="MFA9480416.1"/>
    <property type="molecule type" value="Genomic_DNA"/>
</dbReference>
<dbReference type="PANTHER" id="PTHR32071:SF57">
    <property type="entry name" value="C4-DICARBOXYLATE TRANSPORT TRANSCRIPTIONAL REGULATORY PROTEIN DCTD"/>
    <property type="match status" value="1"/>
</dbReference>
<dbReference type="PROSITE" id="PS00688">
    <property type="entry name" value="SIGMA54_INTERACT_3"/>
    <property type="match status" value="1"/>
</dbReference>
<evidence type="ECO:0000313" key="9">
    <source>
        <dbReference type="EMBL" id="MFA9480416.1"/>
    </source>
</evidence>
<dbReference type="CDD" id="cd00156">
    <property type="entry name" value="REC"/>
    <property type="match status" value="1"/>
</dbReference>
<gene>
    <name evidence="9" type="ORF">ACERK3_19275</name>
</gene>
<dbReference type="InterPro" id="IPR011006">
    <property type="entry name" value="CheY-like_superfamily"/>
</dbReference>
<dbReference type="Gene3D" id="3.40.50.300">
    <property type="entry name" value="P-loop containing nucleotide triphosphate hydrolases"/>
    <property type="match status" value="1"/>
</dbReference>
<dbReference type="PROSITE" id="PS50045">
    <property type="entry name" value="SIGMA54_INTERACT_4"/>
    <property type="match status" value="1"/>
</dbReference>
<dbReference type="Pfam" id="PF02954">
    <property type="entry name" value="HTH_8"/>
    <property type="match status" value="1"/>
</dbReference>
<keyword evidence="5" id="KW-0804">Transcription</keyword>
<dbReference type="Gene3D" id="1.10.8.60">
    <property type="match status" value="1"/>
</dbReference>
<feature type="modified residue" description="4-aspartylphosphate" evidence="6">
    <location>
        <position position="61"/>
    </location>
</feature>
<organism evidence="9 10">
    <name type="scientific">Natronomicrosphaera hydrolytica</name>
    <dbReference type="NCBI Taxonomy" id="3242702"/>
    <lineage>
        <taxon>Bacteria</taxon>
        <taxon>Pseudomonadati</taxon>
        <taxon>Planctomycetota</taxon>
        <taxon>Phycisphaerae</taxon>
        <taxon>Phycisphaerales</taxon>
        <taxon>Phycisphaeraceae</taxon>
        <taxon>Natronomicrosphaera</taxon>
    </lineage>
</organism>
<dbReference type="CDD" id="cd00009">
    <property type="entry name" value="AAA"/>
    <property type="match status" value="1"/>
</dbReference>
<dbReference type="InterPro" id="IPR025944">
    <property type="entry name" value="Sigma_54_int_dom_CS"/>
</dbReference>
<dbReference type="Pfam" id="PF25601">
    <property type="entry name" value="AAA_lid_14"/>
    <property type="match status" value="1"/>
</dbReference>
<dbReference type="Pfam" id="PF00158">
    <property type="entry name" value="Sigma54_activat"/>
    <property type="match status" value="1"/>
</dbReference>
<dbReference type="Pfam" id="PF00072">
    <property type="entry name" value="Response_reg"/>
    <property type="match status" value="1"/>
</dbReference>
<evidence type="ECO:0000313" key="10">
    <source>
        <dbReference type="Proteomes" id="UP001575105"/>
    </source>
</evidence>
<comment type="caution">
    <text evidence="9">The sequence shown here is derived from an EMBL/GenBank/DDBJ whole genome shotgun (WGS) entry which is preliminary data.</text>
</comment>
<dbReference type="InterPro" id="IPR025662">
    <property type="entry name" value="Sigma_54_int_dom_ATP-bd_1"/>
</dbReference>
<keyword evidence="2" id="KW-0067">ATP-binding</keyword>